<dbReference type="Proteomes" id="UP000067008">
    <property type="component" value="Chromosome 1"/>
</dbReference>
<dbReference type="AlphaFoldDB" id="A0AAD1BLZ2"/>
<protein>
    <submittedName>
        <fullName evidence="1">Uncharacterized protein</fullName>
    </submittedName>
</protein>
<accession>A0AAD1BLZ2</accession>
<proteinExistence type="predicted"/>
<evidence type="ECO:0000313" key="2">
    <source>
        <dbReference type="Proteomes" id="UP000067008"/>
    </source>
</evidence>
<gene>
    <name evidence="1" type="ORF">PI172_2363</name>
</gene>
<reference evidence="1 2" key="1">
    <citation type="submission" date="2015-07" db="EMBL/GenBank/DDBJ databases">
        <title>Complete genome sequence of Prevotella intermedia strain 17-2.</title>
        <authorList>
            <person name="Nambu T."/>
        </authorList>
    </citation>
    <scope>NUCLEOTIDE SEQUENCE [LARGE SCALE GENOMIC DNA]</scope>
    <source>
        <strain evidence="1 2">17-2</strain>
    </source>
</reference>
<name>A0AAD1BLZ2_PREIN</name>
<dbReference type="EMBL" id="AP014926">
    <property type="protein sequence ID" value="BAR97091.1"/>
    <property type="molecule type" value="Genomic_DNA"/>
</dbReference>
<organism evidence="1 2">
    <name type="scientific">Prevotella intermedia</name>
    <dbReference type="NCBI Taxonomy" id="28131"/>
    <lineage>
        <taxon>Bacteria</taxon>
        <taxon>Pseudomonadati</taxon>
        <taxon>Bacteroidota</taxon>
        <taxon>Bacteroidia</taxon>
        <taxon>Bacteroidales</taxon>
        <taxon>Prevotellaceae</taxon>
        <taxon>Prevotella</taxon>
    </lineage>
</organism>
<sequence length="134" mass="15002">MPETQVTVTEKQTSEFTYSLVTAIEQAVSNPVYFIYDCATKESLICNEEQFILGQSLYKVLNAGNDNIVKDNNEKTKIEMENGGWTFAGNINGKLQALKLASKLSTQLPADKTVEIRIVPRKDGSKDVYYRIEG</sequence>
<evidence type="ECO:0000313" key="1">
    <source>
        <dbReference type="EMBL" id="BAR97091.1"/>
    </source>
</evidence>